<evidence type="ECO:0000313" key="1">
    <source>
        <dbReference type="EMBL" id="KAI0064867.1"/>
    </source>
</evidence>
<reference evidence="1" key="1">
    <citation type="submission" date="2021-03" db="EMBL/GenBank/DDBJ databases">
        <authorList>
            <consortium name="DOE Joint Genome Institute"/>
            <person name="Ahrendt S."/>
            <person name="Looney B.P."/>
            <person name="Miyauchi S."/>
            <person name="Morin E."/>
            <person name="Drula E."/>
            <person name="Courty P.E."/>
            <person name="Chicoki N."/>
            <person name="Fauchery L."/>
            <person name="Kohler A."/>
            <person name="Kuo A."/>
            <person name="Labutti K."/>
            <person name="Pangilinan J."/>
            <person name="Lipzen A."/>
            <person name="Riley R."/>
            <person name="Andreopoulos W."/>
            <person name="He G."/>
            <person name="Johnson J."/>
            <person name="Barry K.W."/>
            <person name="Grigoriev I.V."/>
            <person name="Nagy L."/>
            <person name="Hibbett D."/>
            <person name="Henrissat B."/>
            <person name="Matheny P.B."/>
            <person name="Labbe J."/>
            <person name="Martin F."/>
        </authorList>
    </citation>
    <scope>NUCLEOTIDE SEQUENCE</scope>
    <source>
        <strain evidence="1">HHB10654</strain>
    </source>
</reference>
<dbReference type="EMBL" id="MU277197">
    <property type="protein sequence ID" value="KAI0064867.1"/>
    <property type="molecule type" value="Genomic_DNA"/>
</dbReference>
<comment type="caution">
    <text evidence="1">The sequence shown here is derived from an EMBL/GenBank/DDBJ whole genome shotgun (WGS) entry which is preliminary data.</text>
</comment>
<sequence>MAPSTTVRGFWRSPVSDIEAQRTPLVRTYSSSSTATLPSPAPLHTHAPRTTSTPPSSTAITYNAVDAFFGVVSPTRGTLDSRHDEQPAPSALASPDEIPPAYAYPLPAPLAPEDEDEVPPSYAQTLAGPDMSEPTTLAQYFFKYGFLFPPLWFASLFILLSPLSAPADWEPTKTPTERAALLRRMRSAEVKWARRSLFAATLLTLVIVVAVVIGVLVSRSV</sequence>
<proteinExistence type="predicted"/>
<organism evidence="1 2">
    <name type="scientific">Artomyces pyxidatus</name>
    <dbReference type="NCBI Taxonomy" id="48021"/>
    <lineage>
        <taxon>Eukaryota</taxon>
        <taxon>Fungi</taxon>
        <taxon>Dikarya</taxon>
        <taxon>Basidiomycota</taxon>
        <taxon>Agaricomycotina</taxon>
        <taxon>Agaricomycetes</taxon>
        <taxon>Russulales</taxon>
        <taxon>Auriscalpiaceae</taxon>
        <taxon>Artomyces</taxon>
    </lineage>
</organism>
<name>A0ACB8T8Q1_9AGAM</name>
<reference evidence="1" key="2">
    <citation type="journal article" date="2022" name="New Phytol.">
        <title>Evolutionary transition to the ectomycorrhizal habit in the genomes of a hyperdiverse lineage of mushroom-forming fungi.</title>
        <authorList>
            <person name="Looney B."/>
            <person name="Miyauchi S."/>
            <person name="Morin E."/>
            <person name="Drula E."/>
            <person name="Courty P.E."/>
            <person name="Kohler A."/>
            <person name="Kuo A."/>
            <person name="LaButti K."/>
            <person name="Pangilinan J."/>
            <person name="Lipzen A."/>
            <person name="Riley R."/>
            <person name="Andreopoulos W."/>
            <person name="He G."/>
            <person name="Johnson J."/>
            <person name="Nolan M."/>
            <person name="Tritt A."/>
            <person name="Barry K.W."/>
            <person name="Grigoriev I.V."/>
            <person name="Nagy L.G."/>
            <person name="Hibbett D."/>
            <person name="Henrissat B."/>
            <person name="Matheny P.B."/>
            <person name="Labbe J."/>
            <person name="Martin F.M."/>
        </authorList>
    </citation>
    <scope>NUCLEOTIDE SEQUENCE</scope>
    <source>
        <strain evidence="1">HHB10654</strain>
    </source>
</reference>
<keyword evidence="2" id="KW-1185">Reference proteome</keyword>
<gene>
    <name evidence="1" type="ORF">BV25DRAFT_1914027</name>
</gene>
<evidence type="ECO:0000313" key="2">
    <source>
        <dbReference type="Proteomes" id="UP000814140"/>
    </source>
</evidence>
<protein>
    <submittedName>
        <fullName evidence="1">Uncharacterized protein</fullName>
    </submittedName>
</protein>
<accession>A0ACB8T8Q1</accession>
<dbReference type="Proteomes" id="UP000814140">
    <property type="component" value="Unassembled WGS sequence"/>
</dbReference>